<dbReference type="Proteomes" id="UP000003692">
    <property type="component" value="Unassembled WGS sequence"/>
</dbReference>
<reference evidence="1 2" key="1">
    <citation type="submission" date="2010-02" db="EMBL/GenBank/DDBJ databases">
        <authorList>
            <person name="Weinstock G."/>
            <person name="Sodergren E."/>
            <person name="Clifton S."/>
            <person name="Fulton L."/>
            <person name="Fulton B."/>
            <person name="Courtney L."/>
            <person name="Fronick C."/>
            <person name="Harrison M."/>
            <person name="Strong C."/>
            <person name="Farmer C."/>
            <person name="Delahaunty K."/>
            <person name="Markovic C."/>
            <person name="Hall O."/>
            <person name="Minx P."/>
            <person name="Tomlinson C."/>
            <person name="Mitreva M."/>
            <person name="Nelson J."/>
            <person name="Hou S."/>
            <person name="Wollam A."/>
            <person name="Pepin K.H."/>
            <person name="Johnson M."/>
            <person name="Bhonagiri V."/>
            <person name="Zhang X."/>
            <person name="Suruliraj S."/>
            <person name="Warren W."/>
            <person name="Chinwalla A."/>
            <person name="Mardis E.R."/>
            <person name="Wilson R.K."/>
        </authorList>
    </citation>
    <scope>NUCLEOTIDE SEQUENCE [LARGE SCALE GENOMIC DNA]</scope>
    <source>
        <strain evidence="1 2">ATCC 23685</strain>
    </source>
</reference>
<evidence type="ECO:0000313" key="1">
    <source>
        <dbReference type="EMBL" id="EFE21854.1"/>
    </source>
</evidence>
<name>D4F8R0_EDWTA</name>
<dbReference type="EMBL" id="ADGK01000263">
    <property type="protein sequence ID" value="EFE21854.1"/>
    <property type="molecule type" value="Genomic_DNA"/>
</dbReference>
<organism evidence="1 2">
    <name type="scientific">Edwardsiella tarda ATCC 23685</name>
    <dbReference type="NCBI Taxonomy" id="500638"/>
    <lineage>
        <taxon>Bacteria</taxon>
        <taxon>Pseudomonadati</taxon>
        <taxon>Pseudomonadota</taxon>
        <taxon>Gammaproteobacteria</taxon>
        <taxon>Enterobacterales</taxon>
        <taxon>Hafniaceae</taxon>
        <taxon>Edwardsiella</taxon>
    </lineage>
</organism>
<proteinExistence type="predicted"/>
<gene>
    <name evidence="1" type="ORF">EDWATA_03160</name>
</gene>
<sequence>MYRASRLLVVRHGEMCRGAPRRRMAGARGRSEIILRLAPRRRPAAPED</sequence>
<dbReference type="AlphaFoldDB" id="D4F8R0"/>
<protein>
    <submittedName>
        <fullName evidence="1">Uncharacterized protein</fullName>
    </submittedName>
</protein>
<comment type="caution">
    <text evidence="1">The sequence shown here is derived from an EMBL/GenBank/DDBJ whole genome shotgun (WGS) entry which is preliminary data.</text>
</comment>
<accession>D4F8R0</accession>
<evidence type="ECO:0000313" key="2">
    <source>
        <dbReference type="Proteomes" id="UP000003692"/>
    </source>
</evidence>
<dbReference type="HOGENOM" id="CLU_3152248_0_0_6"/>